<keyword evidence="3" id="KW-1133">Transmembrane helix</keyword>
<dbReference type="OrthoDB" id="9757771at2"/>
<dbReference type="FunFam" id="3.30.300.30:FF:000008">
    <property type="entry name" value="2,3-dihydroxybenzoate-AMP ligase"/>
    <property type="match status" value="1"/>
</dbReference>
<dbReference type="InterPro" id="IPR042099">
    <property type="entry name" value="ANL_N_sf"/>
</dbReference>
<dbReference type="NCBIfam" id="NF004837">
    <property type="entry name" value="PRK06187.1"/>
    <property type="match status" value="1"/>
</dbReference>
<evidence type="ECO:0000259" key="5">
    <source>
        <dbReference type="Pfam" id="PF13193"/>
    </source>
</evidence>
<feature type="domain" description="AMP-binding enzyme C-terminal" evidence="5">
    <location>
        <begin position="442"/>
        <end position="517"/>
    </location>
</feature>
<evidence type="ECO:0000313" key="7">
    <source>
        <dbReference type="Proteomes" id="UP000321157"/>
    </source>
</evidence>
<name>A0A511V955_9BACL</name>
<dbReference type="InterPro" id="IPR020845">
    <property type="entry name" value="AMP-binding_CS"/>
</dbReference>
<dbReference type="PANTHER" id="PTHR43201">
    <property type="entry name" value="ACYL-COA SYNTHETASE"/>
    <property type="match status" value="1"/>
</dbReference>
<evidence type="ECO:0000256" key="3">
    <source>
        <dbReference type="SAM" id="Phobius"/>
    </source>
</evidence>
<dbReference type="GO" id="GO:0031956">
    <property type="term" value="F:medium-chain fatty acid-CoA ligase activity"/>
    <property type="evidence" value="ECO:0007669"/>
    <property type="project" value="TreeGrafter"/>
</dbReference>
<evidence type="ECO:0000259" key="4">
    <source>
        <dbReference type="Pfam" id="PF00501"/>
    </source>
</evidence>
<keyword evidence="3" id="KW-0812">Transmembrane</keyword>
<dbReference type="SUPFAM" id="SSF56801">
    <property type="entry name" value="Acetyl-CoA synthetase-like"/>
    <property type="match status" value="1"/>
</dbReference>
<evidence type="ECO:0000256" key="2">
    <source>
        <dbReference type="ARBA" id="ARBA00022598"/>
    </source>
</evidence>
<dbReference type="InterPro" id="IPR000873">
    <property type="entry name" value="AMP-dep_synth/lig_dom"/>
</dbReference>
<dbReference type="Gene3D" id="3.30.300.30">
    <property type="match status" value="1"/>
</dbReference>
<dbReference type="PROSITE" id="PS00455">
    <property type="entry name" value="AMP_BINDING"/>
    <property type="match status" value="1"/>
</dbReference>
<dbReference type="InterPro" id="IPR025110">
    <property type="entry name" value="AMP-bd_C"/>
</dbReference>
<dbReference type="Pfam" id="PF00501">
    <property type="entry name" value="AMP-binding"/>
    <property type="match status" value="1"/>
</dbReference>
<reference evidence="6 7" key="1">
    <citation type="submission" date="2019-07" db="EMBL/GenBank/DDBJ databases">
        <title>Whole genome shotgun sequence of Aneurinibacillus danicus NBRC 102444.</title>
        <authorList>
            <person name="Hosoyama A."/>
            <person name="Uohara A."/>
            <person name="Ohji S."/>
            <person name="Ichikawa N."/>
        </authorList>
    </citation>
    <scope>NUCLEOTIDE SEQUENCE [LARGE SCALE GENOMIC DNA]</scope>
    <source>
        <strain evidence="6 7">NBRC 102444</strain>
    </source>
</reference>
<dbReference type="RefSeq" id="WP_146810944.1">
    <property type="nucleotide sequence ID" value="NZ_BJXX01000132.1"/>
</dbReference>
<organism evidence="6 7">
    <name type="scientific">Aneurinibacillus danicus</name>
    <dbReference type="NCBI Taxonomy" id="267746"/>
    <lineage>
        <taxon>Bacteria</taxon>
        <taxon>Bacillati</taxon>
        <taxon>Bacillota</taxon>
        <taxon>Bacilli</taxon>
        <taxon>Bacillales</taxon>
        <taxon>Paenibacillaceae</taxon>
        <taxon>Aneurinibacillus group</taxon>
        <taxon>Aneurinibacillus</taxon>
    </lineage>
</organism>
<dbReference type="Proteomes" id="UP000321157">
    <property type="component" value="Unassembled WGS sequence"/>
</dbReference>
<dbReference type="Pfam" id="PF13193">
    <property type="entry name" value="AMP-binding_C"/>
    <property type="match status" value="1"/>
</dbReference>
<feature type="transmembrane region" description="Helical" evidence="3">
    <location>
        <begin position="75"/>
        <end position="102"/>
    </location>
</feature>
<dbReference type="InterPro" id="IPR045851">
    <property type="entry name" value="AMP-bd_C_sf"/>
</dbReference>
<accession>A0A511V955</accession>
<comment type="caution">
    <text evidence="6">The sequence shown here is derived from an EMBL/GenBank/DDBJ whole genome shotgun (WGS) entry which is preliminary data.</text>
</comment>
<evidence type="ECO:0000256" key="1">
    <source>
        <dbReference type="ARBA" id="ARBA00006432"/>
    </source>
</evidence>
<dbReference type="PANTHER" id="PTHR43201:SF5">
    <property type="entry name" value="MEDIUM-CHAIN ACYL-COA LIGASE ACSF2, MITOCHONDRIAL"/>
    <property type="match status" value="1"/>
</dbReference>
<dbReference type="EMBL" id="BJXX01000132">
    <property type="protein sequence ID" value="GEN35410.1"/>
    <property type="molecule type" value="Genomic_DNA"/>
</dbReference>
<dbReference type="AlphaFoldDB" id="A0A511V955"/>
<dbReference type="GO" id="GO:0006631">
    <property type="term" value="P:fatty acid metabolic process"/>
    <property type="evidence" value="ECO:0007669"/>
    <property type="project" value="TreeGrafter"/>
</dbReference>
<sequence length="526" mass="59153">MKIVTENHFNRTIKVFKDRPGNLMEMLEKTKAAFPDKEALVSQNERLTYRELYDRVESIAGNLHYSYGIRKGDRVALLVGNTIEFVLLVFACARIGAIVVTLNTRLQETELSYMITHSGADILLLDDEFIDTVENMRSKSMIQNVKHFFLIGDVKASKRDYLPFEMLEQKEVPPQIEVSEDDPLFIMYTSGTTGLPKGAIGSHLGVIHSVMNYEFILKSNHKTKTLIAIPLFHVTGLIGQLLHMIKVGGTSVIMRKYKTAEYIRLISEEKITFLFSVPTIYVMVLSHPDFSKYAYHSVTTIAYGGAPMSEETISGLQKAFPGASLHNAYGATETSSPATIMPLGYPKEKIRSVGLPVPVAEVKILSENGEPCEAGEVGELLIKGPMVVEGYWDNEKANRRSFVDGYWYSGDLAKIDKDGYVYIMDRIKDMINRGGEKIFSVEVENILYNHPKVLEAAVIGFPDKIFGEIVKAFIVPKEKTEIDEEEIKQFVRERLADYKVPAVVEFISELPRNPGGKIIKAKLKEM</sequence>
<keyword evidence="3" id="KW-0472">Membrane</keyword>
<evidence type="ECO:0000313" key="6">
    <source>
        <dbReference type="EMBL" id="GEN35410.1"/>
    </source>
</evidence>
<comment type="similarity">
    <text evidence="1">Belongs to the ATP-dependent AMP-binding enzyme family.</text>
</comment>
<feature type="domain" description="AMP-dependent synthetase/ligase" evidence="4">
    <location>
        <begin position="28"/>
        <end position="392"/>
    </location>
</feature>
<proteinExistence type="inferred from homology"/>
<keyword evidence="2 6" id="KW-0436">Ligase</keyword>
<gene>
    <name evidence="6" type="ORF">ADA01nite_28700</name>
</gene>
<protein>
    <submittedName>
        <fullName evidence="6">O-succinylbenzoic acid--CoA ligase</fullName>
    </submittedName>
</protein>
<dbReference type="Gene3D" id="3.40.50.12780">
    <property type="entry name" value="N-terminal domain of ligase-like"/>
    <property type="match status" value="1"/>
</dbReference>
<keyword evidence="7" id="KW-1185">Reference proteome</keyword>